<keyword evidence="3" id="KW-1185">Reference proteome</keyword>
<feature type="compositionally biased region" description="Low complexity" evidence="1">
    <location>
        <begin position="13"/>
        <end position="31"/>
    </location>
</feature>
<comment type="caution">
    <text evidence="2">The sequence shown here is derived from an EMBL/GenBank/DDBJ whole genome shotgun (WGS) entry which is preliminary data.</text>
</comment>
<feature type="region of interest" description="Disordered" evidence="1">
    <location>
        <begin position="335"/>
        <end position="359"/>
    </location>
</feature>
<reference evidence="2" key="1">
    <citation type="submission" date="2022-11" db="EMBL/GenBank/DDBJ databases">
        <title>Genome Resource of Sclerotinia nivalis Strain SnTB1, a Plant Pathogen Isolated from American Ginseng.</title>
        <authorList>
            <person name="Fan S."/>
        </authorList>
    </citation>
    <scope>NUCLEOTIDE SEQUENCE</scope>
    <source>
        <strain evidence="2">SnTB1</strain>
    </source>
</reference>
<feature type="region of interest" description="Disordered" evidence="1">
    <location>
        <begin position="1"/>
        <end position="36"/>
    </location>
</feature>
<feature type="region of interest" description="Disordered" evidence="1">
    <location>
        <begin position="144"/>
        <end position="163"/>
    </location>
</feature>
<evidence type="ECO:0000313" key="3">
    <source>
        <dbReference type="Proteomes" id="UP001152300"/>
    </source>
</evidence>
<gene>
    <name evidence="2" type="ORF">OCU04_001910</name>
</gene>
<dbReference type="OrthoDB" id="3641178at2759"/>
<dbReference type="Proteomes" id="UP001152300">
    <property type="component" value="Unassembled WGS sequence"/>
</dbReference>
<proteinExistence type="predicted"/>
<protein>
    <submittedName>
        <fullName evidence="2">Uncharacterized protein</fullName>
    </submittedName>
</protein>
<dbReference type="EMBL" id="JAPEIS010000001">
    <property type="protein sequence ID" value="KAJ8071587.1"/>
    <property type="molecule type" value="Genomic_DNA"/>
</dbReference>
<name>A0A9X0AZ37_9HELO</name>
<feature type="compositionally biased region" description="Low complexity" evidence="1">
    <location>
        <begin position="219"/>
        <end position="234"/>
    </location>
</feature>
<dbReference type="AlphaFoldDB" id="A0A9X0AZ37"/>
<sequence>MIHLKLQPVEGNSTSSTSSTTSITSSTTLPPKKQRPKPIRPIWDRLIFPYTLEDWKIIMDEVKKLYIGRQYKQCTARCINILDSITDPYRVHPLYSLFLSFYCATCLEITASNLHNNSPQKLSLLRDSLLYFQKTEEYITYTDIPIEGDDSTPGNRSYSMSSTSSARSSVDSVFSSTSFPSTADGLSPAFSSCSFEDDNDEKTPTRRRTLSVSSVASIQSTQSTDTTTTADRPAPLRIKKKVSFSPALPTLISAQNLENSSSMETIPRAIQSQITLPRPIISSKCQSPSPIHPSLNIHLTSYNLNLSSLTTQLTYHITHVNNLIDTIQNVRKSRRSNQASFSPSLLNSSGDLNNEDKEEMRRREIRERIEKLRSAGWEKKRWDGSGYEALREKVDNELNGWI</sequence>
<evidence type="ECO:0000256" key="1">
    <source>
        <dbReference type="SAM" id="MobiDB-lite"/>
    </source>
</evidence>
<organism evidence="2 3">
    <name type="scientific">Sclerotinia nivalis</name>
    <dbReference type="NCBI Taxonomy" id="352851"/>
    <lineage>
        <taxon>Eukaryota</taxon>
        <taxon>Fungi</taxon>
        <taxon>Dikarya</taxon>
        <taxon>Ascomycota</taxon>
        <taxon>Pezizomycotina</taxon>
        <taxon>Leotiomycetes</taxon>
        <taxon>Helotiales</taxon>
        <taxon>Sclerotiniaceae</taxon>
        <taxon>Sclerotinia</taxon>
    </lineage>
</organism>
<evidence type="ECO:0000313" key="2">
    <source>
        <dbReference type="EMBL" id="KAJ8071587.1"/>
    </source>
</evidence>
<feature type="region of interest" description="Disordered" evidence="1">
    <location>
        <begin position="194"/>
        <end position="234"/>
    </location>
</feature>
<feature type="compositionally biased region" description="Polar residues" evidence="1">
    <location>
        <begin position="335"/>
        <end position="352"/>
    </location>
</feature>
<accession>A0A9X0AZ37</accession>